<accession>A0A9X3TNV6</accession>
<reference evidence="3" key="1">
    <citation type="submission" date="2022-12" db="EMBL/GenBank/DDBJ databases">
        <title>Draft genome sequence of the thermophilic strain Brevibacillus thermoruber HT42, isolated from Los Humeros, Puebla, Mexico, with biotechnological potential.</title>
        <authorList>
            <person name="Lara Sanchez J."/>
            <person name="Solis Palacios R."/>
            <person name="Bustos Baena A.S."/>
            <person name="Ruz Baez A.E."/>
            <person name="Espinosa Luna G."/>
            <person name="Oliart Ros R.M."/>
        </authorList>
    </citation>
    <scope>NUCLEOTIDE SEQUENCE</scope>
    <source>
        <strain evidence="3">HT42</strain>
    </source>
</reference>
<keyword evidence="4" id="KW-1185">Reference proteome</keyword>
<dbReference type="PANTHER" id="PTHR35848">
    <property type="entry name" value="OXALATE-BINDING PROTEIN"/>
    <property type="match status" value="1"/>
</dbReference>
<evidence type="ECO:0000313" key="4">
    <source>
        <dbReference type="Proteomes" id="UP001151071"/>
    </source>
</evidence>
<organism evidence="3 4">
    <name type="scientific">Brevibacillus thermoruber</name>
    <dbReference type="NCBI Taxonomy" id="33942"/>
    <lineage>
        <taxon>Bacteria</taxon>
        <taxon>Bacillati</taxon>
        <taxon>Bacillota</taxon>
        <taxon>Bacilli</taxon>
        <taxon>Bacillales</taxon>
        <taxon>Paenibacillaceae</taxon>
        <taxon>Brevibacillus</taxon>
    </lineage>
</organism>
<dbReference type="EMBL" id="JAPYYP010000005">
    <property type="protein sequence ID" value="MDA5107946.1"/>
    <property type="molecule type" value="Genomic_DNA"/>
</dbReference>
<dbReference type="SUPFAM" id="SSF51182">
    <property type="entry name" value="RmlC-like cupins"/>
    <property type="match status" value="1"/>
</dbReference>
<dbReference type="Pfam" id="PF07883">
    <property type="entry name" value="Cupin_2"/>
    <property type="match status" value="1"/>
</dbReference>
<comment type="caution">
    <text evidence="3">The sequence shown here is derived from an EMBL/GenBank/DDBJ whole genome shotgun (WGS) entry which is preliminary data.</text>
</comment>
<evidence type="ECO:0000259" key="2">
    <source>
        <dbReference type="Pfam" id="PF07883"/>
    </source>
</evidence>
<name>A0A9X3TNV6_9BACL</name>
<dbReference type="GO" id="GO:0046872">
    <property type="term" value="F:metal ion binding"/>
    <property type="evidence" value="ECO:0007669"/>
    <property type="project" value="UniProtKB-KW"/>
</dbReference>
<proteinExistence type="predicted"/>
<protein>
    <submittedName>
        <fullName evidence="3">Cupin domain-containing protein</fullName>
    </submittedName>
</protein>
<dbReference type="PANTHER" id="PTHR35848:SF6">
    <property type="entry name" value="CUPIN TYPE-2 DOMAIN-CONTAINING PROTEIN"/>
    <property type="match status" value="1"/>
</dbReference>
<feature type="domain" description="Cupin type-2" evidence="2">
    <location>
        <begin position="37"/>
        <end position="107"/>
    </location>
</feature>
<dbReference type="InterPro" id="IPR013096">
    <property type="entry name" value="Cupin_2"/>
</dbReference>
<evidence type="ECO:0000256" key="1">
    <source>
        <dbReference type="ARBA" id="ARBA00022723"/>
    </source>
</evidence>
<dbReference type="AlphaFoldDB" id="A0A9X3TNV6"/>
<sequence length="111" mass="11841">MIVVNADSVKADDRPDVLIKTLFSETHIEGGRATFGVVTIPPQARIPLHGTGSHAEDEYSLVVKGSIITGVGGKEYRLSAGDAALIPAGEAHWAYNDGDEACEIVWVLVKR</sequence>
<dbReference type="InterPro" id="IPR051610">
    <property type="entry name" value="GPI/OXD"/>
</dbReference>
<dbReference type="InterPro" id="IPR014710">
    <property type="entry name" value="RmlC-like_jellyroll"/>
</dbReference>
<dbReference type="CDD" id="cd02209">
    <property type="entry name" value="cupin_XRE_C"/>
    <property type="match status" value="1"/>
</dbReference>
<evidence type="ECO:0000313" key="3">
    <source>
        <dbReference type="EMBL" id="MDA5107946.1"/>
    </source>
</evidence>
<dbReference type="Proteomes" id="UP001151071">
    <property type="component" value="Unassembled WGS sequence"/>
</dbReference>
<dbReference type="InterPro" id="IPR011051">
    <property type="entry name" value="RmlC_Cupin_sf"/>
</dbReference>
<keyword evidence="1" id="KW-0479">Metal-binding</keyword>
<gene>
    <name evidence="3" type="ORF">O3V59_06225</name>
</gene>
<dbReference type="RefSeq" id="WP_029098820.1">
    <property type="nucleotide sequence ID" value="NZ_JAPYYP010000005.1"/>
</dbReference>
<dbReference type="Gene3D" id="2.60.120.10">
    <property type="entry name" value="Jelly Rolls"/>
    <property type="match status" value="1"/>
</dbReference>